<dbReference type="CDD" id="cd02440">
    <property type="entry name" value="AdoMet_MTases"/>
    <property type="match status" value="1"/>
</dbReference>
<evidence type="ECO:0000256" key="2">
    <source>
        <dbReference type="ARBA" id="ARBA00022679"/>
    </source>
</evidence>
<evidence type="ECO:0000256" key="1">
    <source>
        <dbReference type="ARBA" id="ARBA00022603"/>
    </source>
</evidence>
<dbReference type="Gene3D" id="3.40.50.150">
    <property type="entry name" value="Vaccinia Virus protein VP39"/>
    <property type="match status" value="1"/>
</dbReference>
<sequence length="300" mass="32190">MSYIKVQYVLPTDAEWEAALLFFSEAFPEGFEQYDPRDILDRVGGDEWDAHEFSVADLWAERPTLTAYWPAEDRAGLADICRRWQAAGFSGDLTTEGYDLPPADAWQAQFRPIVVTDRLEICPHWCRPSGGCAVVVLTDPGIGFGTGTDETTQLALRLLDAADLAGKRVCDVGCGSGILAVTAKKYGAAEVLAVDNDDQAVAAAAHLAALNAVELKSQASDLLAQVPGRWDVLVANIVTDVLLRLLPTASAKLSPGGHLLLSGIHKDRLSDIRQAAEAAGFVETRALTGQDWCGLGLKKG</sequence>
<dbReference type="STRING" id="2741.SAMN04489866_10563"/>
<dbReference type="OrthoDB" id="9785995at2"/>
<dbReference type="AlphaFoldDB" id="A0A1G6WIY8"/>
<evidence type="ECO:0000313" key="3">
    <source>
        <dbReference type="EMBL" id="SDD65754.1"/>
    </source>
</evidence>
<organism evidence="3 4">
    <name type="scientific">Peptococcus niger</name>
    <dbReference type="NCBI Taxonomy" id="2741"/>
    <lineage>
        <taxon>Bacteria</taxon>
        <taxon>Bacillati</taxon>
        <taxon>Bacillota</taxon>
        <taxon>Clostridia</taxon>
        <taxon>Eubacteriales</taxon>
        <taxon>Peptococcaceae</taxon>
        <taxon>Peptococcus</taxon>
    </lineage>
</organism>
<gene>
    <name evidence="3" type="ORF">SAMN04489866_10563</name>
</gene>
<name>A0A1G6WIY8_PEPNI</name>
<dbReference type="Pfam" id="PF06325">
    <property type="entry name" value="PrmA"/>
    <property type="match status" value="1"/>
</dbReference>
<protein>
    <submittedName>
        <fullName evidence="3">Ribosomal protein L11 methyltransferase</fullName>
    </submittedName>
</protein>
<dbReference type="Proteomes" id="UP000198995">
    <property type="component" value="Unassembled WGS sequence"/>
</dbReference>
<proteinExistence type="predicted"/>
<dbReference type="InterPro" id="IPR029063">
    <property type="entry name" value="SAM-dependent_MTases_sf"/>
</dbReference>
<accession>A0A1G6WIY8</accession>
<keyword evidence="3" id="KW-0689">Ribosomal protein</keyword>
<keyword evidence="3" id="KW-0687">Ribonucleoprotein</keyword>
<keyword evidence="1 3" id="KW-0489">Methyltransferase</keyword>
<dbReference type="InterPro" id="IPR050078">
    <property type="entry name" value="Ribosomal_L11_MeTrfase_PrmA"/>
</dbReference>
<dbReference type="RefSeq" id="WP_091791739.1">
    <property type="nucleotide sequence ID" value="NZ_FNAF01000005.1"/>
</dbReference>
<dbReference type="GO" id="GO:0032259">
    <property type="term" value="P:methylation"/>
    <property type="evidence" value="ECO:0007669"/>
    <property type="project" value="UniProtKB-KW"/>
</dbReference>
<dbReference type="PANTHER" id="PTHR43648:SF1">
    <property type="entry name" value="ELECTRON TRANSFER FLAVOPROTEIN BETA SUBUNIT LYSINE METHYLTRANSFERASE"/>
    <property type="match status" value="1"/>
</dbReference>
<keyword evidence="2 3" id="KW-0808">Transferase</keyword>
<reference evidence="3 4" key="1">
    <citation type="submission" date="2016-10" db="EMBL/GenBank/DDBJ databases">
        <authorList>
            <person name="de Groot N.N."/>
        </authorList>
    </citation>
    <scope>NUCLEOTIDE SEQUENCE [LARGE SCALE GENOMIC DNA]</scope>
    <source>
        <strain evidence="3 4">DSM 20475</strain>
    </source>
</reference>
<keyword evidence="4" id="KW-1185">Reference proteome</keyword>
<dbReference type="GO" id="GO:0005840">
    <property type="term" value="C:ribosome"/>
    <property type="evidence" value="ECO:0007669"/>
    <property type="project" value="UniProtKB-KW"/>
</dbReference>
<dbReference type="SUPFAM" id="SSF53335">
    <property type="entry name" value="S-adenosyl-L-methionine-dependent methyltransferases"/>
    <property type="match status" value="1"/>
</dbReference>
<dbReference type="GO" id="GO:0008276">
    <property type="term" value="F:protein methyltransferase activity"/>
    <property type="evidence" value="ECO:0007669"/>
    <property type="project" value="TreeGrafter"/>
</dbReference>
<dbReference type="EMBL" id="FNAF01000005">
    <property type="protein sequence ID" value="SDD65754.1"/>
    <property type="molecule type" value="Genomic_DNA"/>
</dbReference>
<evidence type="ECO:0000313" key="4">
    <source>
        <dbReference type="Proteomes" id="UP000198995"/>
    </source>
</evidence>
<dbReference type="PANTHER" id="PTHR43648">
    <property type="entry name" value="ELECTRON TRANSFER FLAVOPROTEIN BETA SUBUNIT LYSINE METHYLTRANSFERASE"/>
    <property type="match status" value="1"/>
</dbReference>